<dbReference type="EMBL" id="SNRW01017344">
    <property type="protein sequence ID" value="KAA6368451.1"/>
    <property type="molecule type" value="Genomic_DNA"/>
</dbReference>
<evidence type="ECO:0000256" key="1">
    <source>
        <dbReference type="SAM" id="MobiDB-lite"/>
    </source>
</evidence>
<reference evidence="3 4" key="1">
    <citation type="submission" date="2019-03" db="EMBL/GenBank/DDBJ databases">
        <title>Single cell metagenomics reveals metabolic interactions within the superorganism composed of flagellate Streblomastix strix and complex community of Bacteroidetes bacteria on its surface.</title>
        <authorList>
            <person name="Treitli S.C."/>
            <person name="Kolisko M."/>
            <person name="Husnik F."/>
            <person name="Keeling P."/>
            <person name="Hampl V."/>
        </authorList>
    </citation>
    <scope>NUCLEOTIDE SEQUENCE [LARGE SCALE GENOMIC DNA]</scope>
    <source>
        <strain evidence="3">ST1C</strain>
    </source>
</reference>
<dbReference type="EMBL" id="SNRW01017344">
    <property type="protein sequence ID" value="KAA6368449.1"/>
    <property type="molecule type" value="Genomic_DNA"/>
</dbReference>
<gene>
    <name evidence="2" type="ORF">EZS28_036022</name>
    <name evidence="3" type="ORF">EZS28_036024</name>
</gene>
<evidence type="ECO:0000313" key="2">
    <source>
        <dbReference type="EMBL" id="KAA6368449.1"/>
    </source>
</evidence>
<evidence type="ECO:0000313" key="3">
    <source>
        <dbReference type="EMBL" id="KAA6368451.1"/>
    </source>
</evidence>
<sequence>MGDYAYSAEDLLVWIYENSFGLSVGSWVETDQIVPDQVTLANDANPSNSIVNSNVGTSTEHSRGEHQHPLQVSTILPKKDTATGDEGVATAYVRSDHIHHVNLSSSVPKQDTGTGTAITSNVYARYEHQHPLNVDPTSVNVPLVNATAAANGTSDYY</sequence>
<feature type="compositionally biased region" description="Polar residues" evidence="1">
    <location>
        <begin position="43"/>
        <end position="59"/>
    </location>
</feature>
<feature type="region of interest" description="Disordered" evidence="1">
    <location>
        <begin position="43"/>
        <end position="72"/>
    </location>
</feature>
<organism evidence="3 4">
    <name type="scientific">Streblomastix strix</name>
    <dbReference type="NCBI Taxonomy" id="222440"/>
    <lineage>
        <taxon>Eukaryota</taxon>
        <taxon>Metamonada</taxon>
        <taxon>Preaxostyla</taxon>
        <taxon>Oxymonadida</taxon>
        <taxon>Streblomastigidae</taxon>
        <taxon>Streblomastix</taxon>
    </lineage>
</organism>
<dbReference type="Proteomes" id="UP000324800">
    <property type="component" value="Unassembled WGS sequence"/>
</dbReference>
<proteinExistence type="predicted"/>
<dbReference type="AlphaFoldDB" id="A0A5J4UEM0"/>
<evidence type="ECO:0000313" key="4">
    <source>
        <dbReference type="Proteomes" id="UP000324800"/>
    </source>
</evidence>
<accession>A0A5J4UEM0</accession>
<protein>
    <submittedName>
        <fullName evidence="3">Uncharacterized protein</fullName>
    </submittedName>
</protein>
<comment type="caution">
    <text evidence="3">The sequence shown here is derived from an EMBL/GenBank/DDBJ whole genome shotgun (WGS) entry which is preliminary data.</text>
</comment>
<name>A0A5J4UEM0_9EUKA</name>